<dbReference type="InterPro" id="IPR030231">
    <property type="entry name" value="Gpn2"/>
</dbReference>
<keyword evidence="2 5" id="KW-0547">Nucleotide-binding</keyword>
<dbReference type="FunFam" id="3.40.50.300:FF:000338">
    <property type="entry name" value="GPN-loop GTPase 2"/>
    <property type="match status" value="1"/>
</dbReference>
<dbReference type="InterPro" id="IPR004130">
    <property type="entry name" value="Gpn"/>
</dbReference>
<comment type="subunit">
    <text evidence="5">Binds to RNA polymerase II (RNAPII).</text>
</comment>
<evidence type="ECO:0000256" key="4">
    <source>
        <dbReference type="ARBA" id="ARBA00023134"/>
    </source>
</evidence>
<sequence>MPFGEIVVGSPGSGKSTYCHGKHQLLTALNRPISVVNLDPANDNIPYPCAIDIASLITLQNVMDTYGLGPNGGMLYCIEYLEENFDWLEEKLQALGKDAYVVFDLPGQVELSTNHESLKNIIKKLSKSGYRLAAVNLCDAHYVTDASKYIAVLMSSLRVMLHLELPHINVLSKMDLITQYGDLDFNLDFYTEVQDLSHLENSLSRSSPRYAALNMAICSLIEDFGLVGFETLAVEDKESMLHLMRAIDKATGYVFIPPPNAPAPSGTVETPDGAASTRPNALSLLSTAAGPMHGPRSDVRDVQERWIDAKEEYDTWENAQWMREGQLVQEQKARDKVRMRGGSTGDTTAQSGQGERPQNK</sequence>
<protein>
    <recommendedName>
        <fullName evidence="5">GPN-loop GTPase 2</fullName>
    </recommendedName>
</protein>
<organism evidence="7 8">
    <name type="scientific">Thelephora terrestris</name>
    <dbReference type="NCBI Taxonomy" id="56493"/>
    <lineage>
        <taxon>Eukaryota</taxon>
        <taxon>Fungi</taxon>
        <taxon>Dikarya</taxon>
        <taxon>Basidiomycota</taxon>
        <taxon>Agaricomycotina</taxon>
        <taxon>Agaricomycetes</taxon>
        <taxon>Thelephorales</taxon>
        <taxon>Thelephoraceae</taxon>
        <taxon>Thelephora</taxon>
    </lineage>
</organism>
<proteinExistence type="inferred from homology"/>
<dbReference type="SUPFAM" id="SSF52540">
    <property type="entry name" value="P-loop containing nucleoside triphosphate hydrolases"/>
    <property type="match status" value="1"/>
</dbReference>
<evidence type="ECO:0000256" key="2">
    <source>
        <dbReference type="ARBA" id="ARBA00022741"/>
    </source>
</evidence>
<comment type="caution">
    <text evidence="7">The sequence shown here is derived from an EMBL/GenBank/DDBJ whole genome shotgun (WGS) entry which is preliminary data.</text>
</comment>
<evidence type="ECO:0000256" key="3">
    <source>
        <dbReference type="ARBA" id="ARBA00022801"/>
    </source>
</evidence>
<dbReference type="Pfam" id="PF03029">
    <property type="entry name" value="ATP_bind_1"/>
    <property type="match status" value="1"/>
</dbReference>
<reference evidence="7" key="1">
    <citation type="journal article" date="2020" name="Nat. Commun.">
        <title>Large-scale genome sequencing of mycorrhizal fungi provides insights into the early evolution of symbiotic traits.</title>
        <authorList>
            <person name="Miyauchi S."/>
            <person name="Kiss E."/>
            <person name="Kuo A."/>
            <person name="Drula E."/>
            <person name="Kohler A."/>
            <person name="Sanchez-Garcia M."/>
            <person name="Morin E."/>
            <person name="Andreopoulos B."/>
            <person name="Barry K.W."/>
            <person name="Bonito G."/>
            <person name="Buee M."/>
            <person name="Carver A."/>
            <person name="Chen C."/>
            <person name="Cichocki N."/>
            <person name="Clum A."/>
            <person name="Culley D."/>
            <person name="Crous P.W."/>
            <person name="Fauchery L."/>
            <person name="Girlanda M."/>
            <person name="Hayes R.D."/>
            <person name="Keri Z."/>
            <person name="LaButti K."/>
            <person name="Lipzen A."/>
            <person name="Lombard V."/>
            <person name="Magnuson J."/>
            <person name="Maillard F."/>
            <person name="Murat C."/>
            <person name="Nolan M."/>
            <person name="Ohm R.A."/>
            <person name="Pangilinan J."/>
            <person name="Pereira M.F."/>
            <person name="Perotto S."/>
            <person name="Peter M."/>
            <person name="Pfister S."/>
            <person name="Riley R."/>
            <person name="Sitrit Y."/>
            <person name="Stielow J.B."/>
            <person name="Szollosi G."/>
            <person name="Zifcakova L."/>
            <person name="Stursova M."/>
            <person name="Spatafora J.W."/>
            <person name="Tedersoo L."/>
            <person name="Vaario L.M."/>
            <person name="Yamada A."/>
            <person name="Yan M."/>
            <person name="Wang P."/>
            <person name="Xu J."/>
            <person name="Bruns T."/>
            <person name="Baldrian P."/>
            <person name="Vilgalys R."/>
            <person name="Dunand C."/>
            <person name="Henrissat B."/>
            <person name="Grigoriev I.V."/>
            <person name="Hibbett D."/>
            <person name="Nagy L.G."/>
            <person name="Martin F.M."/>
        </authorList>
    </citation>
    <scope>NUCLEOTIDE SEQUENCE</scope>
    <source>
        <strain evidence="7">UH-Tt-Lm1</strain>
    </source>
</reference>
<dbReference type="CDD" id="cd17871">
    <property type="entry name" value="GPN2"/>
    <property type="match status" value="1"/>
</dbReference>
<evidence type="ECO:0000256" key="5">
    <source>
        <dbReference type="RuleBase" id="RU365059"/>
    </source>
</evidence>
<dbReference type="AlphaFoldDB" id="A0A9P6LA18"/>
<dbReference type="InterPro" id="IPR027417">
    <property type="entry name" value="P-loop_NTPase"/>
</dbReference>
<keyword evidence="4 5" id="KW-0342">GTP-binding</keyword>
<comment type="similarity">
    <text evidence="1 5">Belongs to the GPN-loop GTPase family.</text>
</comment>
<dbReference type="PANTHER" id="PTHR21231">
    <property type="entry name" value="XPA-BINDING PROTEIN 1-RELATED"/>
    <property type="match status" value="1"/>
</dbReference>
<comment type="function">
    <text evidence="5">Small GTPase required for proper localization of RNA polymerase II and III (RNAPII and RNAPIII). May act at an RNAP assembly step prior to nuclear import.</text>
</comment>
<gene>
    <name evidence="7" type="ORF">BJ322DRAFT_652224</name>
</gene>
<evidence type="ECO:0000256" key="1">
    <source>
        <dbReference type="ARBA" id="ARBA00005290"/>
    </source>
</evidence>
<dbReference type="PANTHER" id="PTHR21231:SF3">
    <property type="entry name" value="GPN-LOOP GTPASE 2"/>
    <property type="match status" value="1"/>
</dbReference>
<dbReference type="GO" id="GO:0005737">
    <property type="term" value="C:cytoplasm"/>
    <property type="evidence" value="ECO:0007669"/>
    <property type="project" value="TreeGrafter"/>
</dbReference>
<keyword evidence="8" id="KW-1185">Reference proteome</keyword>
<dbReference type="GO" id="GO:0003924">
    <property type="term" value="F:GTPase activity"/>
    <property type="evidence" value="ECO:0007669"/>
    <property type="project" value="TreeGrafter"/>
</dbReference>
<reference evidence="7" key="2">
    <citation type="submission" date="2020-11" db="EMBL/GenBank/DDBJ databases">
        <authorList>
            <consortium name="DOE Joint Genome Institute"/>
            <person name="Kuo A."/>
            <person name="Miyauchi S."/>
            <person name="Kiss E."/>
            <person name="Drula E."/>
            <person name="Kohler A."/>
            <person name="Sanchez-Garcia M."/>
            <person name="Andreopoulos B."/>
            <person name="Barry K.W."/>
            <person name="Bonito G."/>
            <person name="Buee M."/>
            <person name="Carver A."/>
            <person name="Chen C."/>
            <person name="Cichocki N."/>
            <person name="Clum A."/>
            <person name="Culley D."/>
            <person name="Crous P.W."/>
            <person name="Fauchery L."/>
            <person name="Girlanda M."/>
            <person name="Hayes R."/>
            <person name="Keri Z."/>
            <person name="Labutti K."/>
            <person name="Lipzen A."/>
            <person name="Lombard V."/>
            <person name="Magnuson J."/>
            <person name="Maillard F."/>
            <person name="Morin E."/>
            <person name="Murat C."/>
            <person name="Nolan M."/>
            <person name="Ohm R."/>
            <person name="Pangilinan J."/>
            <person name="Pereira M."/>
            <person name="Perotto S."/>
            <person name="Peter M."/>
            <person name="Riley R."/>
            <person name="Sitrit Y."/>
            <person name="Stielow B."/>
            <person name="Szollosi G."/>
            <person name="Zifcakova L."/>
            <person name="Stursova M."/>
            <person name="Spatafora J.W."/>
            <person name="Tedersoo L."/>
            <person name="Vaario L.-M."/>
            <person name="Yamada A."/>
            <person name="Yan M."/>
            <person name="Wang P."/>
            <person name="Xu J."/>
            <person name="Bruns T."/>
            <person name="Baldrian P."/>
            <person name="Vilgalys R."/>
            <person name="Henrissat B."/>
            <person name="Grigoriev I.V."/>
            <person name="Hibbett D."/>
            <person name="Nagy L.G."/>
            <person name="Martin F.M."/>
        </authorList>
    </citation>
    <scope>NUCLEOTIDE SEQUENCE</scope>
    <source>
        <strain evidence="7">UH-Tt-Lm1</strain>
    </source>
</reference>
<dbReference type="OrthoDB" id="5839at2759"/>
<dbReference type="EMBL" id="WIUZ02000004">
    <property type="protein sequence ID" value="KAF9788645.1"/>
    <property type="molecule type" value="Genomic_DNA"/>
</dbReference>
<keyword evidence="3 5" id="KW-0378">Hydrolase</keyword>
<evidence type="ECO:0000256" key="6">
    <source>
        <dbReference type="SAM" id="MobiDB-lite"/>
    </source>
</evidence>
<feature type="region of interest" description="Disordered" evidence="6">
    <location>
        <begin position="324"/>
        <end position="360"/>
    </location>
</feature>
<evidence type="ECO:0000313" key="7">
    <source>
        <dbReference type="EMBL" id="KAF9788645.1"/>
    </source>
</evidence>
<name>A0A9P6LA18_9AGAM</name>
<dbReference type="GO" id="GO:0005525">
    <property type="term" value="F:GTP binding"/>
    <property type="evidence" value="ECO:0007669"/>
    <property type="project" value="UniProtKB-KW"/>
</dbReference>
<accession>A0A9P6LA18</accession>
<dbReference type="Proteomes" id="UP000736335">
    <property type="component" value="Unassembled WGS sequence"/>
</dbReference>
<dbReference type="Gene3D" id="3.40.50.300">
    <property type="entry name" value="P-loop containing nucleotide triphosphate hydrolases"/>
    <property type="match status" value="1"/>
</dbReference>
<evidence type="ECO:0000313" key="8">
    <source>
        <dbReference type="Proteomes" id="UP000736335"/>
    </source>
</evidence>